<dbReference type="InterPro" id="IPR017938">
    <property type="entry name" value="Riboflavin_synthase-like_b-brl"/>
</dbReference>
<dbReference type="InterPro" id="IPR007037">
    <property type="entry name" value="SIP_rossman_dom"/>
</dbReference>
<dbReference type="Pfam" id="PF08021">
    <property type="entry name" value="FAD_binding_9"/>
    <property type="match status" value="1"/>
</dbReference>
<dbReference type="InterPro" id="IPR039261">
    <property type="entry name" value="FNR_nucleotide-bd"/>
</dbReference>
<sequence>MRIFRGEVSAVNRLSATMIRVTLALTEDFPTTGVGDEYVRLFFPHGADRREVSLPEPHGDYWRTPEGAPEAPMRTYTVRAVRPRELDVDFVVHDGGIAARWALGARPGDVLGLNSPTGLYDPPADLRWQVLVCDLTGLPAMARLITGVPDDVTTKVIAEIPGDDSRLDLPERPNVEVTWLRGGNGTGPSRLGEAVRAAVPPSRPLDGGYVWVSGATDTLRAVRRYLRKERGLPAARYKVIGYWTPNGEAWAERFRTLPADDQRRLDAIWEDTARDEEDLRDDYEAELERLGL</sequence>
<dbReference type="Gene3D" id="3.40.50.80">
    <property type="entry name" value="Nucleotide-binding domain of ferredoxin-NADP reductase (FNR) module"/>
    <property type="match status" value="1"/>
</dbReference>
<keyword evidence="3" id="KW-1185">Reference proteome</keyword>
<dbReference type="CDD" id="cd06193">
    <property type="entry name" value="siderophore_interacting"/>
    <property type="match status" value="1"/>
</dbReference>
<dbReference type="RefSeq" id="WP_184964821.1">
    <property type="nucleotide sequence ID" value="NZ_JACHIN010000006.1"/>
</dbReference>
<comment type="caution">
    <text evidence="2">The sequence shown here is derived from an EMBL/GenBank/DDBJ whole genome shotgun (WGS) entry which is preliminary data.</text>
</comment>
<dbReference type="Proteomes" id="UP000568380">
    <property type="component" value="Unassembled WGS sequence"/>
</dbReference>
<proteinExistence type="predicted"/>
<dbReference type="PROSITE" id="PS51384">
    <property type="entry name" value="FAD_FR"/>
    <property type="match status" value="1"/>
</dbReference>
<dbReference type="EMBL" id="JACHIN010000006">
    <property type="protein sequence ID" value="MBB5079302.1"/>
    <property type="molecule type" value="Genomic_DNA"/>
</dbReference>
<dbReference type="PANTHER" id="PTHR30157:SF0">
    <property type="entry name" value="NADPH-DEPENDENT FERRIC-CHELATE REDUCTASE"/>
    <property type="match status" value="1"/>
</dbReference>
<dbReference type="InterPro" id="IPR013113">
    <property type="entry name" value="SIP_FAD-bd"/>
</dbReference>
<dbReference type="AlphaFoldDB" id="A0A7W8EI55"/>
<dbReference type="InterPro" id="IPR039374">
    <property type="entry name" value="SIP_fam"/>
</dbReference>
<dbReference type="Gene3D" id="2.40.30.10">
    <property type="entry name" value="Translation factors"/>
    <property type="match status" value="1"/>
</dbReference>
<evidence type="ECO:0000259" key="1">
    <source>
        <dbReference type="PROSITE" id="PS51384"/>
    </source>
</evidence>
<feature type="domain" description="FAD-binding FR-type" evidence="1">
    <location>
        <begin position="1"/>
        <end position="123"/>
    </location>
</feature>
<protein>
    <submittedName>
        <fullName evidence="2">NADPH-dependent ferric siderophore reductase</fullName>
    </submittedName>
</protein>
<reference evidence="2 3" key="1">
    <citation type="submission" date="2020-08" db="EMBL/GenBank/DDBJ databases">
        <title>Genomic Encyclopedia of Type Strains, Phase IV (KMG-IV): sequencing the most valuable type-strain genomes for metagenomic binning, comparative biology and taxonomic classification.</title>
        <authorList>
            <person name="Goeker M."/>
        </authorList>
    </citation>
    <scope>NUCLEOTIDE SEQUENCE [LARGE SCALE GENOMIC DNA]</scope>
    <source>
        <strain evidence="2 3">DSM 45385</strain>
    </source>
</reference>
<dbReference type="InterPro" id="IPR017927">
    <property type="entry name" value="FAD-bd_FR_type"/>
</dbReference>
<dbReference type="Pfam" id="PF04954">
    <property type="entry name" value="SIP"/>
    <property type="match status" value="1"/>
</dbReference>
<dbReference type="PANTHER" id="PTHR30157">
    <property type="entry name" value="FERRIC REDUCTASE, NADPH-DEPENDENT"/>
    <property type="match status" value="1"/>
</dbReference>
<evidence type="ECO:0000313" key="2">
    <source>
        <dbReference type="EMBL" id="MBB5079302.1"/>
    </source>
</evidence>
<organism evidence="2 3">
    <name type="scientific">Nonomuraea endophytica</name>
    <dbReference type="NCBI Taxonomy" id="714136"/>
    <lineage>
        <taxon>Bacteria</taxon>
        <taxon>Bacillati</taxon>
        <taxon>Actinomycetota</taxon>
        <taxon>Actinomycetes</taxon>
        <taxon>Streptosporangiales</taxon>
        <taxon>Streptosporangiaceae</taxon>
        <taxon>Nonomuraea</taxon>
    </lineage>
</organism>
<evidence type="ECO:0000313" key="3">
    <source>
        <dbReference type="Proteomes" id="UP000568380"/>
    </source>
</evidence>
<gene>
    <name evidence="2" type="ORF">HNR40_004788</name>
</gene>
<dbReference type="GO" id="GO:0016491">
    <property type="term" value="F:oxidoreductase activity"/>
    <property type="evidence" value="ECO:0007669"/>
    <property type="project" value="InterPro"/>
</dbReference>
<accession>A0A7W8EI55</accession>
<name>A0A7W8EI55_9ACTN</name>
<dbReference type="SUPFAM" id="SSF63380">
    <property type="entry name" value="Riboflavin synthase domain-like"/>
    <property type="match status" value="1"/>
</dbReference>